<dbReference type="PANTHER" id="PTHR33540">
    <property type="entry name" value="TRNA THREONYLCARBAMOYLADENOSINE BIOSYNTHESIS PROTEIN TSAE"/>
    <property type="match status" value="1"/>
</dbReference>
<dbReference type="NCBIfam" id="TIGR00150">
    <property type="entry name" value="T6A_YjeE"/>
    <property type="match status" value="1"/>
</dbReference>
<comment type="similarity">
    <text evidence="2">Belongs to the TsaE family.</text>
</comment>
<dbReference type="GO" id="GO:0005524">
    <property type="term" value="F:ATP binding"/>
    <property type="evidence" value="ECO:0007669"/>
    <property type="project" value="UniProtKB-KW"/>
</dbReference>
<evidence type="ECO:0000256" key="2">
    <source>
        <dbReference type="ARBA" id="ARBA00007599"/>
    </source>
</evidence>
<dbReference type="Pfam" id="PF02367">
    <property type="entry name" value="TsaE"/>
    <property type="match status" value="1"/>
</dbReference>
<dbReference type="Gene3D" id="3.40.50.300">
    <property type="entry name" value="P-loop containing nucleotide triphosphate hydrolases"/>
    <property type="match status" value="1"/>
</dbReference>
<dbReference type="GO" id="GO:0046872">
    <property type="term" value="F:metal ion binding"/>
    <property type="evidence" value="ECO:0007669"/>
    <property type="project" value="UniProtKB-KW"/>
</dbReference>
<evidence type="ECO:0000256" key="7">
    <source>
        <dbReference type="ARBA" id="ARBA00022741"/>
    </source>
</evidence>
<dbReference type="GO" id="GO:0005737">
    <property type="term" value="C:cytoplasm"/>
    <property type="evidence" value="ECO:0007669"/>
    <property type="project" value="UniProtKB-SubCell"/>
</dbReference>
<evidence type="ECO:0000313" key="11">
    <source>
        <dbReference type="EMBL" id="PHQ14341.1"/>
    </source>
</evidence>
<keyword evidence="12" id="KW-1185">Reference proteome</keyword>
<dbReference type="GO" id="GO:0016740">
    <property type="term" value="F:transferase activity"/>
    <property type="evidence" value="ECO:0007669"/>
    <property type="project" value="UniProtKB-KW"/>
</dbReference>
<keyword evidence="8" id="KW-0067">ATP-binding</keyword>
<dbReference type="RefSeq" id="WP_099615293.1">
    <property type="nucleotide sequence ID" value="NZ_KZ319373.1"/>
</dbReference>
<keyword evidence="4" id="KW-0963">Cytoplasm</keyword>
<name>A0A2G1UIL3_9GAMM</name>
<keyword evidence="9" id="KW-0460">Magnesium</keyword>
<dbReference type="SUPFAM" id="SSF52540">
    <property type="entry name" value="P-loop containing nucleoside triphosphate hydrolases"/>
    <property type="match status" value="1"/>
</dbReference>
<keyword evidence="7" id="KW-0547">Nucleotide-binding</keyword>
<dbReference type="EMBL" id="NTFH01000010">
    <property type="protein sequence ID" value="PHQ14341.1"/>
    <property type="molecule type" value="Genomic_DNA"/>
</dbReference>
<evidence type="ECO:0000256" key="1">
    <source>
        <dbReference type="ARBA" id="ARBA00004496"/>
    </source>
</evidence>
<dbReference type="PANTHER" id="PTHR33540:SF2">
    <property type="entry name" value="TRNA THREONYLCARBAMOYLADENOSINE BIOSYNTHESIS PROTEIN TSAE"/>
    <property type="match status" value="1"/>
</dbReference>
<evidence type="ECO:0000256" key="4">
    <source>
        <dbReference type="ARBA" id="ARBA00022490"/>
    </source>
</evidence>
<dbReference type="InterPro" id="IPR003442">
    <property type="entry name" value="T6A_TsaE"/>
</dbReference>
<dbReference type="InterPro" id="IPR027417">
    <property type="entry name" value="P-loop_NTPase"/>
</dbReference>
<evidence type="ECO:0000256" key="3">
    <source>
        <dbReference type="ARBA" id="ARBA00019010"/>
    </source>
</evidence>
<reference evidence="11 12" key="1">
    <citation type="submission" date="2017-09" db="EMBL/GenBank/DDBJ databases">
        <title>The draft genome sequences of Marinobacter sp. PWS21.</title>
        <authorList>
            <person name="Cao J."/>
        </authorList>
    </citation>
    <scope>NUCLEOTIDE SEQUENCE [LARGE SCALE GENOMIC DNA]</scope>
    <source>
        <strain evidence="11 12">PWS21</strain>
    </source>
</reference>
<protein>
    <recommendedName>
        <fullName evidence="3">tRNA threonylcarbamoyladenosine biosynthesis protein TsaE</fullName>
    </recommendedName>
    <alternativeName>
        <fullName evidence="10">t(6)A37 threonylcarbamoyladenosine biosynthesis protein TsaE</fullName>
    </alternativeName>
</protein>
<evidence type="ECO:0000256" key="10">
    <source>
        <dbReference type="ARBA" id="ARBA00032441"/>
    </source>
</evidence>
<comment type="subcellular location">
    <subcellularLocation>
        <location evidence="1">Cytoplasm</location>
    </subcellularLocation>
</comment>
<dbReference type="GO" id="GO:0002949">
    <property type="term" value="P:tRNA threonylcarbamoyladenosine modification"/>
    <property type="evidence" value="ECO:0007669"/>
    <property type="project" value="InterPro"/>
</dbReference>
<keyword evidence="6" id="KW-0479">Metal-binding</keyword>
<evidence type="ECO:0000256" key="8">
    <source>
        <dbReference type="ARBA" id="ARBA00022840"/>
    </source>
</evidence>
<sequence length="166" mass="17642">MAEQAMELELADEAATVALGGRLARAVIASGQGLTLFLEGNLGMGKTTLSRGFMRGLGHQGAVKSPTYTLVEPYEHLQPPTFHFDLYRLGDPEELEYMGIRDYFSGAAVCLIEWAERGAGILPPADLVVRLQRQGRGRKAMLLAGSAAGQRVLDLLASAAAPDSAG</sequence>
<evidence type="ECO:0000256" key="6">
    <source>
        <dbReference type="ARBA" id="ARBA00022723"/>
    </source>
</evidence>
<evidence type="ECO:0000313" key="12">
    <source>
        <dbReference type="Proteomes" id="UP000231409"/>
    </source>
</evidence>
<accession>A0A2G1UIL3</accession>
<evidence type="ECO:0000256" key="5">
    <source>
        <dbReference type="ARBA" id="ARBA00022694"/>
    </source>
</evidence>
<organism evidence="11 12">
    <name type="scientific">Marinobacter profundi</name>
    <dbReference type="NCBI Taxonomy" id="2666256"/>
    <lineage>
        <taxon>Bacteria</taxon>
        <taxon>Pseudomonadati</taxon>
        <taxon>Pseudomonadota</taxon>
        <taxon>Gammaproteobacteria</taxon>
        <taxon>Pseudomonadales</taxon>
        <taxon>Marinobacteraceae</taxon>
        <taxon>Marinobacter</taxon>
    </lineage>
</organism>
<proteinExistence type="inferred from homology"/>
<dbReference type="Proteomes" id="UP000231409">
    <property type="component" value="Unassembled WGS sequence"/>
</dbReference>
<keyword evidence="5" id="KW-0819">tRNA processing</keyword>
<evidence type="ECO:0000256" key="9">
    <source>
        <dbReference type="ARBA" id="ARBA00022842"/>
    </source>
</evidence>
<comment type="caution">
    <text evidence="11">The sequence shown here is derived from an EMBL/GenBank/DDBJ whole genome shotgun (WGS) entry which is preliminary data.</text>
</comment>
<gene>
    <name evidence="11" type="ORF">CLH61_13550</name>
</gene>
<dbReference type="AlphaFoldDB" id="A0A2G1UIL3"/>
<keyword evidence="11" id="KW-0808">Transferase</keyword>